<organism evidence="7">
    <name type="scientific">termite gut metagenome</name>
    <dbReference type="NCBI Taxonomy" id="433724"/>
    <lineage>
        <taxon>unclassified sequences</taxon>
        <taxon>metagenomes</taxon>
        <taxon>organismal metagenomes</taxon>
    </lineage>
</organism>
<dbReference type="InterPro" id="IPR012944">
    <property type="entry name" value="SusD_RagB_dom"/>
</dbReference>
<dbReference type="CDD" id="cd08977">
    <property type="entry name" value="SusD"/>
    <property type="match status" value="1"/>
</dbReference>
<feature type="domain" description="RagB/SusD" evidence="5">
    <location>
        <begin position="279"/>
        <end position="494"/>
    </location>
</feature>
<keyword evidence="4" id="KW-0998">Cell outer membrane</keyword>
<keyword evidence="2" id="KW-0732">Signal</keyword>
<gene>
    <name evidence="7" type="ORF">EZS27_021821</name>
</gene>
<protein>
    <submittedName>
        <fullName evidence="7">RagB/SusD family nutrient uptake outer membrane protein</fullName>
    </submittedName>
</protein>
<evidence type="ECO:0000256" key="1">
    <source>
        <dbReference type="ARBA" id="ARBA00004442"/>
    </source>
</evidence>
<sequence>MKTHKLIGVLFLSLLFTGCDDFLEQEPQGKEASTAYMNTEENAENAVTSMYNMLIMVSGGGPDGNWIDTHMESFFGSIASDDAEKGSENSDLINLTLIANYQMAPSNPIVRTYYTHGFWAISRANYVLDNLIDAPFDEKVKTRMRGEALFFRAYYYFYLLRHFGGMPLFSSSVKMDDFGNVPRASIAETFDFIINDFKEAITLLPDKYPSSQTGKATKGAARAFLARVMVYRMGIDAENTGTTWQDVYDQTSAIINSGQYDLLPNYAELFEEETKNCVESIFELQAKSGTGGVGLFMFWFVEGNRTPTDGAAYGWGFHNPTQDLVDAFDPTDPRLSCTIYGLGYNRETLYGITVMHNRSQQMSAYHNRKTAMPTMPVDWTSGKQWMVIRYADVLLMHAEACYWSGNESEAKTMLNKIRARARNSSYCKGYTFGDPQGYPYPTTTPNIPDCNASGEALYNAILDERRVELALENHRTWDLIRTGRLVDRVELVKDFARDPNNAKYNTTNSANLEVRVPGIRSNIIKSSLIGKDGKYIPVMPLPETEVNYWSLAANPF</sequence>
<comment type="caution">
    <text evidence="7">The sequence shown here is derived from an EMBL/GenBank/DDBJ whole genome shotgun (WGS) entry which is preliminary data.</text>
</comment>
<dbReference type="Pfam" id="PF14322">
    <property type="entry name" value="SusD-like_3"/>
    <property type="match status" value="1"/>
</dbReference>
<evidence type="ECO:0000256" key="4">
    <source>
        <dbReference type="ARBA" id="ARBA00023237"/>
    </source>
</evidence>
<proteinExistence type="predicted"/>
<dbReference type="AlphaFoldDB" id="A0A5J4R7S4"/>
<dbReference type="InterPro" id="IPR011990">
    <property type="entry name" value="TPR-like_helical_dom_sf"/>
</dbReference>
<evidence type="ECO:0000259" key="6">
    <source>
        <dbReference type="Pfam" id="PF14322"/>
    </source>
</evidence>
<keyword evidence="3" id="KW-0472">Membrane</keyword>
<dbReference type="SUPFAM" id="SSF48452">
    <property type="entry name" value="TPR-like"/>
    <property type="match status" value="1"/>
</dbReference>
<evidence type="ECO:0000256" key="3">
    <source>
        <dbReference type="ARBA" id="ARBA00023136"/>
    </source>
</evidence>
<dbReference type="Pfam" id="PF07980">
    <property type="entry name" value="SusD_RagB"/>
    <property type="match status" value="1"/>
</dbReference>
<evidence type="ECO:0000256" key="2">
    <source>
        <dbReference type="ARBA" id="ARBA00022729"/>
    </source>
</evidence>
<feature type="domain" description="SusD-like N-terminal" evidence="6">
    <location>
        <begin position="21"/>
        <end position="228"/>
    </location>
</feature>
<dbReference type="EMBL" id="SNRY01001660">
    <property type="protein sequence ID" value="KAA6329364.1"/>
    <property type="molecule type" value="Genomic_DNA"/>
</dbReference>
<comment type="subcellular location">
    <subcellularLocation>
        <location evidence="1">Cell outer membrane</location>
    </subcellularLocation>
</comment>
<dbReference type="PROSITE" id="PS51257">
    <property type="entry name" value="PROKAR_LIPOPROTEIN"/>
    <property type="match status" value="1"/>
</dbReference>
<evidence type="ECO:0000313" key="7">
    <source>
        <dbReference type="EMBL" id="KAA6329364.1"/>
    </source>
</evidence>
<dbReference type="Gene3D" id="1.25.40.390">
    <property type="match status" value="1"/>
</dbReference>
<dbReference type="GO" id="GO:0009279">
    <property type="term" value="C:cell outer membrane"/>
    <property type="evidence" value="ECO:0007669"/>
    <property type="project" value="UniProtKB-SubCell"/>
</dbReference>
<accession>A0A5J4R7S4</accession>
<dbReference type="InterPro" id="IPR033985">
    <property type="entry name" value="SusD-like_N"/>
</dbReference>
<name>A0A5J4R7S4_9ZZZZ</name>
<evidence type="ECO:0000259" key="5">
    <source>
        <dbReference type="Pfam" id="PF07980"/>
    </source>
</evidence>
<reference evidence="7" key="1">
    <citation type="submission" date="2019-03" db="EMBL/GenBank/DDBJ databases">
        <title>Single cell metagenomics reveals metabolic interactions within the superorganism composed of flagellate Streblomastix strix and complex community of Bacteroidetes bacteria on its surface.</title>
        <authorList>
            <person name="Treitli S.C."/>
            <person name="Kolisko M."/>
            <person name="Husnik F."/>
            <person name="Keeling P."/>
            <person name="Hampl V."/>
        </authorList>
    </citation>
    <scope>NUCLEOTIDE SEQUENCE</scope>
    <source>
        <strain evidence="7">STM</strain>
    </source>
</reference>